<organism evidence="1 2">
    <name type="scientific">Streptosporangium album</name>
    <dbReference type="NCBI Taxonomy" id="47479"/>
    <lineage>
        <taxon>Bacteria</taxon>
        <taxon>Bacillati</taxon>
        <taxon>Actinomycetota</taxon>
        <taxon>Actinomycetes</taxon>
        <taxon>Streptosporangiales</taxon>
        <taxon>Streptosporangiaceae</taxon>
        <taxon>Streptosporangium</taxon>
    </lineage>
</organism>
<gene>
    <name evidence="1" type="ORF">FHR32_007723</name>
</gene>
<evidence type="ECO:0000313" key="2">
    <source>
        <dbReference type="Proteomes" id="UP000534286"/>
    </source>
</evidence>
<dbReference type="Proteomes" id="UP000534286">
    <property type="component" value="Unassembled WGS sequence"/>
</dbReference>
<proteinExistence type="predicted"/>
<name>A0A7W7S3R7_9ACTN</name>
<protein>
    <submittedName>
        <fullName evidence="1">Uncharacterized protein</fullName>
    </submittedName>
</protein>
<accession>A0A7W7S3R7</accession>
<keyword evidence="2" id="KW-1185">Reference proteome</keyword>
<reference evidence="1 2" key="1">
    <citation type="submission" date="2020-08" db="EMBL/GenBank/DDBJ databases">
        <title>Sequencing the genomes of 1000 actinobacteria strains.</title>
        <authorList>
            <person name="Klenk H.-P."/>
        </authorList>
    </citation>
    <scope>NUCLEOTIDE SEQUENCE [LARGE SCALE GENOMIC DNA]</scope>
    <source>
        <strain evidence="1 2">DSM 43023</strain>
    </source>
</reference>
<dbReference type="AlphaFoldDB" id="A0A7W7S3R7"/>
<dbReference type="EMBL" id="JACHJU010000005">
    <property type="protein sequence ID" value="MBB4943323.1"/>
    <property type="molecule type" value="Genomic_DNA"/>
</dbReference>
<sequence length="86" mass="8944">MDFVQVGGKFADRPAGEGLAEFARASGGRLDDEVLVVTAEQAGAASRSLRVQTGKSDLVESVDHIAHRVLFGLDQLGDHSHGVSAG</sequence>
<evidence type="ECO:0000313" key="1">
    <source>
        <dbReference type="EMBL" id="MBB4943323.1"/>
    </source>
</evidence>
<comment type="caution">
    <text evidence="1">The sequence shown here is derived from an EMBL/GenBank/DDBJ whole genome shotgun (WGS) entry which is preliminary data.</text>
</comment>